<dbReference type="EMBL" id="CP060016">
    <property type="protein sequence ID" value="UNB97687.1"/>
    <property type="molecule type" value="Genomic_DNA"/>
</dbReference>
<evidence type="ECO:0000256" key="1">
    <source>
        <dbReference type="ARBA" id="ARBA00005964"/>
    </source>
</evidence>
<dbReference type="Pfam" id="PF00135">
    <property type="entry name" value="COesterase"/>
    <property type="match status" value="1"/>
</dbReference>
<dbReference type="SUPFAM" id="SSF53474">
    <property type="entry name" value="alpha/beta-Hydrolases"/>
    <property type="match status" value="1"/>
</dbReference>
<dbReference type="Proteomes" id="UP000466683">
    <property type="component" value="Chromosome"/>
</dbReference>
<dbReference type="EMBL" id="AP022579">
    <property type="protein sequence ID" value="BBX93413.1"/>
    <property type="molecule type" value="Genomic_DNA"/>
</dbReference>
<feature type="compositionally biased region" description="Pro residues" evidence="4">
    <location>
        <begin position="59"/>
        <end position="72"/>
    </location>
</feature>
<dbReference type="RefSeq" id="WP_077738915.1">
    <property type="nucleotide sequence ID" value="NZ_AP022579.1"/>
</dbReference>
<comment type="similarity">
    <text evidence="1 3">Belongs to the type-B carboxylesterase/lipase family.</text>
</comment>
<evidence type="ECO:0000313" key="8">
    <source>
        <dbReference type="Proteomes" id="UP000466683"/>
    </source>
</evidence>
<dbReference type="Proteomes" id="UP001162885">
    <property type="component" value="Chromosome"/>
</dbReference>
<keyword evidence="8" id="KW-1185">Reference proteome</keyword>
<dbReference type="EC" id="3.1.1.-" evidence="3"/>
<evidence type="ECO:0000313" key="9">
    <source>
        <dbReference type="Proteomes" id="UP001162885"/>
    </source>
</evidence>
<dbReference type="AlphaFoldDB" id="A0AAX2ZRB9"/>
<reference evidence="7 9" key="3">
    <citation type="journal article" date="2022" name="BMC Genomics">
        <title>Comparative genome analysis of mycobacteria focusing on tRNA and non-coding RNA.</title>
        <authorList>
            <person name="Behra P.R.K."/>
            <person name="Pettersson B.M.F."/>
            <person name="Ramesh M."/>
            <person name="Das S."/>
            <person name="Dasgupta S."/>
            <person name="Kirsebom L.A."/>
        </authorList>
    </citation>
    <scope>NUCLEOTIDE SEQUENCE [LARGE SCALE GENOMIC DNA]</scope>
    <source>
        <strain evidence="7 9">DSM 44677</strain>
    </source>
</reference>
<evidence type="ECO:0000313" key="7">
    <source>
        <dbReference type="EMBL" id="UNB97687.1"/>
    </source>
</evidence>
<evidence type="ECO:0000256" key="3">
    <source>
        <dbReference type="RuleBase" id="RU361235"/>
    </source>
</evidence>
<dbReference type="InterPro" id="IPR002018">
    <property type="entry name" value="CarbesteraseB"/>
</dbReference>
<dbReference type="PROSITE" id="PS00122">
    <property type="entry name" value="CARBOXYLESTERASE_B_1"/>
    <property type="match status" value="1"/>
</dbReference>
<protein>
    <recommendedName>
        <fullName evidence="3">Carboxylic ester hydrolase</fullName>
        <ecNumber evidence="3">3.1.1.-</ecNumber>
    </recommendedName>
</protein>
<evidence type="ECO:0000313" key="6">
    <source>
        <dbReference type="EMBL" id="BBX93413.1"/>
    </source>
</evidence>
<gene>
    <name evidence="7" type="ORF">H5U98_19140</name>
    <name evidence="6" type="ORF">MBOE_50620</name>
</gene>
<dbReference type="InterPro" id="IPR029058">
    <property type="entry name" value="AB_hydrolase_fold"/>
</dbReference>
<evidence type="ECO:0000256" key="4">
    <source>
        <dbReference type="SAM" id="MobiDB-lite"/>
    </source>
</evidence>
<dbReference type="GO" id="GO:0016787">
    <property type="term" value="F:hydrolase activity"/>
    <property type="evidence" value="ECO:0007669"/>
    <property type="project" value="UniProtKB-KW"/>
</dbReference>
<dbReference type="InterPro" id="IPR019826">
    <property type="entry name" value="Carboxylesterase_B_AS"/>
</dbReference>
<feature type="region of interest" description="Disordered" evidence="4">
    <location>
        <begin position="55"/>
        <end position="77"/>
    </location>
</feature>
<organism evidence="7 9">
    <name type="scientific">Mycolicibacterium boenickei</name>
    <dbReference type="NCBI Taxonomy" id="146017"/>
    <lineage>
        <taxon>Bacteria</taxon>
        <taxon>Bacillati</taxon>
        <taxon>Actinomycetota</taxon>
        <taxon>Actinomycetes</taxon>
        <taxon>Mycobacteriales</taxon>
        <taxon>Mycobacteriaceae</taxon>
        <taxon>Mycolicibacterium</taxon>
    </lineage>
</organism>
<dbReference type="PANTHER" id="PTHR11559">
    <property type="entry name" value="CARBOXYLESTERASE"/>
    <property type="match status" value="1"/>
</dbReference>
<evidence type="ECO:0000259" key="5">
    <source>
        <dbReference type="Pfam" id="PF00135"/>
    </source>
</evidence>
<reference evidence="6 8" key="1">
    <citation type="journal article" date="2019" name="Emerg. Microbes Infect.">
        <title>Comprehensive subspecies identification of 175 nontuberculous mycobacteria species based on 7547 genomic profiles.</title>
        <authorList>
            <person name="Matsumoto Y."/>
            <person name="Kinjo T."/>
            <person name="Motooka D."/>
            <person name="Nabeya D."/>
            <person name="Jung N."/>
            <person name="Uechi K."/>
            <person name="Horii T."/>
            <person name="Iida T."/>
            <person name="Fujita J."/>
            <person name="Nakamura S."/>
        </authorList>
    </citation>
    <scope>NUCLEOTIDE SEQUENCE [LARGE SCALE GENOMIC DNA]</scope>
    <source>
        <strain evidence="6 8">JCM 15653</strain>
    </source>
</reference>
<name>A0AAX2ZRB9_9MYCO</name>
<evidence type="ECO:0000256" key="2">
    <source>
        <dbReference type="ARBA" id="ARBA00022801"/>
    </source>
</evidence>
<accession>A0AAX2ZRB9</accession>
<keyword evidence="2 3" id="KW-0378">Hydrolase</keyword>
<dbReference type="Gene3D" id="3.40.50.1820">
    <property type="entry name" value="alpha/beta hydrolase"/>
    <property type="match status" value="1"/>
</dbReference>
<feature type="domain" description="Carboxylesterase type B" evidence="5">
    <location>
        <begin position="5"/>
        <end position="450"/>
    </location>
</feature>
<dbReference type="InterPro" id="IPR050309">
    <property type="entry name" value="Type-B_Carboxylest/Lipase"/>
</dbReference>
<proteinExistence type="inferred from homology"/>
<sequence length="495" mass="52593">MHGHPQVRTAQGIIEGRLRRGTAVFRGLSYAQPPVGALRFAAPVPVASWDGVRHAVEFGPPPPQSGPGPKADPSPETDWLTLNVCTPDPGTTGLPVLVWLCCGGYMAGTAADPMTDPTALAGAGIVVVSVQCRMGAEGFALIDGAPPNRGLLDQIAALEWVQHNIADFGGDPTRVTVAGTSGGAGSVAALLAIPRARLLFHRAITHSVPGLHCTPALAEEVTATLADRLGVPPTAHGLATVAPQRLADEVTALCLDMPSYRERWGRLAHLGIAVCPVIDGELLDDTPWAALAEGRATGIDLLVGHTRDEFRLFSITMGVRGTFTDDDARTAMDVFAPRPDGPDAYRRAFPDADPEELVEVVYSDATFRMPSLLLAEANAEAGGNSYLFELAYAAGEFGACHSTDVPLVFATLDSPTGRYFFGDHPTPDARTVSDELQQAWVRFITAGQPGWTRYDTDRRTTRILAAPSSTTAYPEEKSRRIWLGHPPAPFTVVCG</sequence>
<reference evidence="6" key="2">
    <citation type="submission" date="2020-02" db="EMBL/GenBank/DDBJ databases">
        <authorList>
            <person name="Matsumoto Y."/>
            <person name="Kinjo T."/>
            <person name="Motooka D."/>
            <person name="Nabeya D."/>
            <person name="Jung N."/>
            <person name="Uechi K."/>
            <person name="Horii T."/>
            <person name="Iida T."/>
            <person name="Fujita J."/>
            <person name="Nakamura S."/>
        </authorList>
    </citation>
    <scope>NUCLEOTIDE SEQUENCE</scope>
    <source>
        <strain evidence="6">JCM 15653</strain>
    </source>
</reference>